<keyword evidence="4" id="KW-1185">Reference proteome</keyword>
<protein>
    <submittedName>
        <fullName evidence="3">Flagellar hook-length control protein FliK</fullName>
    </submittedName>
</protein>
<reference evidence="3" key="1">
    <citation type="submission" date="2022-09" db="EMBL/GenBank/DDBJ databases">
        <title>Novel species in genus Arthrobacter.</title>
        <authorList>
            <person name="Liu Y."/>
        </authorList>
    </citation>
    <scope>NUCLEOTIDE SEQUENCE</scope>
    <source>
        <strain evidence="3">Zg-Y815</strain>
    </source>
</reference>
<feature type="region of interest" description="Disordered" evidence="1">
    <location>
        <begin position="260"/>
        <end position="285"/>
    </location>
</feature>
<keyword evidence="3" id="KW-0282">Flagellum</keyword>
<feature type="region of interest" description="Disordered" evidence="1">
    <location>
        <begin position="19"/>
        <end position="124"/>
    </location>
</feature>
<feature type="compositionally biased region" description="Low complexity" evidence="1">
    <location>
        <begin position="20"/>
        <end position="61"/>
    </location>
</feature>
<evidence type="ECO:0000313" key="4">
    <source>
        <dbReference type="Proteomes" id="UP001059859"/>
    </source>
</evidence>
<feature type="compositionally biased region" description="Polar residues" evidence="1">
    <location>
        <begin position="101"/>
        <end position="117"/>
    </location>
</feature>
<evidence type="ECO:0000313" key="3">
    <source>
        <dbReference type="EMBL" id="UWX97545.1"/>
    </source>
</evidence>
<dbReference type="InterPro" id="IPR038610">
    <property type="entry name" value="FliK-like_C_sf"/>
</dbReference>
<feature type="compositionally biased region" description="Basic and acidic residues" evidence="1">
    <location>
        <begin position="443"/>
        <end position="454"/>
    </location>
</feature>
<feature type="region of interest" description="Disordered" evidence="1">
    <location>
        <begin position="183"/>
        <end position="206"/>
    </location>
</feature>
<dbReference type="Pfam" id="PF02120">
    <property type="entry name" value="Flg_hook"/>
    <property type="match status" value="1"/>
</dbReference>
<dbReference type="InterPro" id="IPR021136">
    <property type="entry name" value="Flagellar_hook_control-like_C"/>
</dbReference>
<dbReference type="Proteomes" id="UP001059859">
    <property type="component" value="Chromosome"/>
</dbReference>
<feature type="compositionally biased region" description="Low complexity" evidence="1">
    <location>
        <begin position="260"/>
        <end position="284"/>
    </location>
</feature>
<keyword evidence="3" id="KW-0966">Cell projection</keyword>
<dbReference type="CDD" id="cd17470">
    <property type="entry name" value="T3SS_Flik_C"/>
    <property type="match status" value="1"/>
</dbReference>
<organism evidence="3 4">
    <name type="scientific">Arthrobacter zhaoxinii</name>
    <dbReference type="NCBI Taxonomy" id="2964616"/>
    <lineage>
        <taxon>Bacteria</taxon>
        <taxon>Bacillati</taxon>
        <taxon>Actinomycetota</taxon>
        <taxon>Actinomycetes</taxon>
        <taxon>Micrococcales</taxon>
        <taxon>Micrococcaceae</taxon>
        <taxon>Arthrobacter</taxon>
    </lineage>
</organism>
<feature type="domain" description="Flagellar hook-length control protein-like C-terminal" evidence="2">
    <location>
        <begin position="365"/>
        <end position="440"/>
    </location>
</feature>
<accession>A0ABY5YV76</accession>
<gene>
    <name evidence="3" type="ORF">N2K95_02305</name>
</gene>
<feature type="compositionally biased region" description="Low complexity" evidence="1">
    <location>
        <begin position="193"/>
        <end position="206"/>
    </location>
</feature>
<dbReference type="Gene3D" id="3.30.750.140">
    <property type="match status" value="1"/>
</dbReference>
<evidence type="ECO:0000259" key="2">
    <source>
        <dbReference type="Pfam" id="PF02120"/>
    </source>
</evidence>
<proteinExistence type="predicted"/>
<feature type="region of interest" description="Disordered" evidence="1">
    <location>
        <begin position="430"/>
        <end position="488"/>
    </location>
</feature>
<keyword evidence="3" id="KW-0969">Cilium</keyword>
<dbReference type="RefSeq" id="WP_260652740.1">
    <property type="nucleotide sequence ID" value="NZ_CP104275.1"/>
</dbReference>
<name>A0ABY5YV76_9MICC</name>
<sequence>MSLFAGLPLPAATVAVPRTGASGSASASSGADQFGSSLQEALAASAPGAPAAPGVPAAPAGKPEPEQSAADQDGAETDKESASPLSVSAPGAPERKPDTVSPLQSGTGQPVPGSTAQFPALAPTGTAGNPGAVLAVPAAGPMVRDAAGTPSAVAAAPSPAGRFGMPVAQVPAAAALAATSVAGAPSTSKGTDGATKSSSAASSGSAGAVSPALVPTAVAVGAVGVAEAGPAANITAADPAAPGTVQPAAAGAAAASVPAAQSHPAASGPSAGASTGTAGNPGSAPSVSAAQFAAGAVLQTSDTPAVAGAVADAAAVGPVPALPPMQPSPAVSGAAVVPAAVPASPVQAAPALLPQVSQPLFSLAAAPQGEHVMTLSITPDTIGPVTVRAHVGADGVRIELFAPSDAGREALRGLMTDLRRDLAGSGMTANLSLSAQDSPGGGTERRNGGTDRDAAQATPQDPGLPAESAPRTYRPGFPASASTIDFLA</sequence>
<dbReference type="EMBL" id="CP104275">
    <property type="protein sequence ID" value="UWX97545.1"/>
    <property type="molecule type" value="Genomic_DNA"/>
</dbReference>
<evidence type="ECO:0000256" key="1">
    <source>
        <dbReference type="SAM" id="MobiDB-lite"/>
    </source>
</evidence>